<reference evidence="2 3" key="1">
    <citation type="submission" date="2018-04" db="EMBL/GenBank/DDBJ databases">
        <title>Marixanthomonas spongiae HN-E44 sp. nov., isolated from a marine sponge.</title>
        <authorList>
            <person name="Luo L."/>
            <person name="Zhuang L."/>
        </authorList>
    </citation>
    <scope>NUCLEOTIDE SEQUENCE [LARGE SCALE GENOMIC DNA]</scope>
    <source>
        <strain evidence="2 3">HN-E44</strain>
    </source>
</reference>
<dbReference type="InterPro" id="IPR013740">
    <property type="entry name" value="Redoxin"/>
</dbReference>
<evidence type="ECO:0000259" key="1">
    <source>
        <dbReference type="PROSITE" id="PS51352"/>
    </source>
</evidence>
<dbReference type="Gene3D" id="3.40.30.10">
    <property type="entry name" value="Glutaredoxin"/>
    <property type="match status" value="1"/>
</dbReference>
<feature type="domain" description="Thioredoxin" evidence="1">
    <location>
        <begin position="42"/>
        <end position="186"/>
    </location>
</feature>
<dbReference type="SUPFAM" id="SSF52833">
    <property type="entry name" value="Thioredoxin-like"/>
    <property type="match status" value="1"/>
</dbReference>
<dbReference type="RefSeq" id="WP_116693918.1">
    <property type="nucleotide sequence ID" value="NZ_QEHR01000003.1"/>
</dbReference>
<dbReference type="Pfam" id="PF08534">
    <property type="entry name" value="Redoxin"/>
    <property type="match status" value="1"/>
</dbReference>
<proteinExistence type="predicted"/>
<dbReference type="EMBL" id="QEHR01000003">
    <property type="protein sequence ID" value="PVW15895.1"/>
    <property type="molecule type" value="Genomic_DNA"/>
</dbReference>
<accession>A0A2U0I451</accession>
<comment type="caution">
    <text evidence="2">The sequence shown here is derived from an EMBL/GenBank/DDBJ whole genome shotgun (WGS) entry which is preliminary data.</text>
</comment>
<name>A0A2U0I451_9FLAO</name>
<evidence type="ECO:0000313" key="3">
    <source>
        <dbReference type="Proteomes" id="UP000245962"/>
    </source>
</evidence>
<dbReference type="AlphaFoldDB" id="A0A2U0I451"/>
<dbReference type="OrthoDB" id="9815205at2"/>
<dbReference type="PANTHER" id="PTHR42852:SF17">
    <property type="entry name" value="THIOREDOXIN-LIKE PROTEIN HI_1115"/>
    <property type="match status" value="1"/>
</dbReference>
<dbReference type="Proteomes" id="UP000245962">
    <property type="component" value="Unassembled WGS sequence"/>
</dbReference>
<protein>
    <submittedName>
        <fullName evidence="2">Thiol-disulfide oxidoreductase</fullName>
    </submittedName>
</protein>
<dbReference type="InterPro" id="IPR013766">
    <property type="entry name" value="Thioredoxin_domain"/>
</dbReference>
<dbReference type="InterPro" id="IPR036249">
    <property type="entry name" value="Thioredoxin-like_sf"/>
</dbReference>
<dbReference type="GO" id="GO:0016491">
    <property type="term" value="F:oxidoreductase activity"/>
    <property type="evidence" value="ECO:0007669"/>
    <property type="project" value="InterPro"/>
</dbReference>
<organism evidence="2 3">
    <name type="scientific">Marixanthomonas spongiae</name>
    <dbReference type="NCBI Taxonomy" id="2174845"/>
    <lineage>
        <taxon>Bacteria</taxon>
        <taxon>Pseudomonadati</taxon>
        <taxon>Bacteroidota</taxon>
        <taxon>Flavobacteriia</taxon>
        <taxon>Flavobacteriales</taxon>
        <taxon>Flavobacteriaceae</taxon>
        <taxon>Marixanthomonas</taxon>
    </lineage>
</organism>
<dbReference type="InterPro" id="IPR050553">
    <property type="entry name" value="Thioredoxin_ResA/DsbE_sf"/>
</dbReference>
<dbReference type="PANTHER" id="PTHR42852">
    <property type="entry name" value="THIOL:DISULFIDE INTERCHANGE PROTEIN DSBE"/>
    <property type="match status" value="1"/>
</dbReference>
<dbReference type="PROSITE" id="PS51352">
    <property type="entry name" value="THIOREDOXIN_2"/>
    <property type="match status" value="1"/>
</dbReference>
<gene>
    <name evidence="2" type="ORF">DDV96_06420</name>
</gene>
<sequence>MKQFLKKNKGNIIFLAVLALLIIPQTRTPIQVFVQRLISFSPSETDAEEREQLTDYNWNVTSLDNRRVNFSASEGNVVLLNFWATWCPPCIAEMPSLQNLYDEYGDQVDFYLVTSEKPETVRRFMDKKGYTLPVYIQQSNAPEALYSQALPTTYLISKKGEIVIKETGAADWDSKKTKEIIDGLLEK</sequence>
<dbReference type="CDD" id="cd02966">
    <property type="entry name" value="TlpA_like_family"/>
    <property type="match status" value="1"/>
</dbReference>
<evidence type="ECO:0000313" key="2">
    <source>
        <dbReference type="EMBL" id="PVW15895.1"/>
    </source>
</evidence>
<keyword evidence="3" id="KW-1185">Reference proteome</keyword>